<keyword evidence="1" id="KW-1133">Transmembrane helix</keyword>
<gene>
    <name evidence="2" type="ORF">GA0074692_3191</name>
</gene>
<reference evidence="3" key="1">
    <citation type="submission" date="2016-06" db="EMBL/GenBank/DDBJ databases">
        <authorList>
            <person name="Varghese N."/>
            <person name="Submissions Spin"/>
        </authorList>
    </citation>
    <scope>NUCLEOTIDE SEQUENCE [LARGE SCALE GENOMIC DNA]</scope>
    <source>
        <strain evidence="3">DSM 43817</strain>
    </source>
</reference>
<feature type="transmembrane region" description="Helical" evidence="1">
    <location>
        <begin position="66"/>
        <end position="89"/>
    </location>
</feature>
<keyword evidence="3" id="KW-1185">Reference proteome</keyword>
<dbReference type="Proteomes" id="UP000198959">
    <property type="component" value="Unassembled WGS sequence"/>
</dbReference>
<dbReference type="EMBL" id="FMHW01000002">
    <property type="protein sequence ID" value="SCL31861.1"/>
    <property type="molecule type" value="Genomic_DNA"/>
</dbReference>
<organism evidence="2 3">
    <name type="scientific">Micromonospora pallida</name>
    <dbReference type="NCBI Taxonomy" id="145854"/>
    <lineage>
        <taxon>Bacteria</taxon>
        <taxon>Bacillati</taxon>
        <taxon>Actinomycetota</taxon>
        <taxon>Actinomycetes</taxon>
        <taxon>Micromonosporales</taxon>
        <taxon>Micromonosporaceae</taxon>
        <taxon>Micromonospora</taxon>
    </lineage>
</organism>
<evidence type="ECO:0000256" key="1">
    <source>
        <dbReference type="SAM" id="Phobius"/>
    </source>
</evidence>
<protein>
    <submittedName>
        <fullName evidence="2">Uncharacterized protein</fullName>
    </submittedName>
</protein>
<evidence type="ECO:0000313" key="2">
    <source>
        <dbReference type="EMBL" id="SCL31861.1"/>
    </source>
</evidence>
<name>A0A1C6SQN0_9ACTN</name>
<accession>A0A1C6SQN0</accession>
<sequence length="129" mass="12905">MLLACTVFGLAAMHSLGHDPVMPLTADAGHTAHVAMPAPADLHHDDCVGNGCVQLLNAPAGHDGHLPGWAVCLAVVGALTLAVLLGLLLTAGVTLTLPGLPPASGIAGSRGPPARPFGLHLASVSVQRR</sequence>
<proteinExistence type="predicted"/>
<keyword evidence="1" id="KW-0472">Membrane</keyword>
<keyword evidence="1" id="KW-0812">Transmembrane</keyword>
<evidence type="ECO:0000313" key="3">
    <source>
        <dbReference type="Proteomes" id="UP000198959"/>
    </source>
</evidence>
<dbReference type="STRING" id="145854.GA0074692_3191"/>
<dbReference type="AlphaFoldDB" id="A0A1C6SQN0"/>